<dbReference type="EMBL" id="JACHLR010000010">
    <property type="protein sequence ID" value="MBB4859194.1"/>
    <property type="molecule type" value="Genomic_DNA"/>
</dbReference>
<evidence type="ECO:0000313" key="2">
    <source>
        <dbReference type="Proteomes" id="UP000555448"/>
    </source>
</evidence>
<gene>
    <name evidence="1" type="ORF">HNO88_002523</name>
</gene>
<dbReference type="Gene3D" id="1.20.120.740">
    <property type="entry name" value="YgfB uncharacterised protein family UPF0149, PF03695"/>
    <property type="match status" value="1"/>
</dbReference>
<dbReference type="Proteomes" id="UP000555448">
    <property type="component" value="Unassembled WGS sequence"/>
</dbReference>
<proteinExistence type="predicted"/>
<dbReference type="InterPro" id="IPR036255">
    <property type="entry name" value="YgfB-like_sf"/>
</dbReference>
<sequence>MAWQDYEAWRAGEQGDEPEVPLVDGVLSGAVVSLRSFPDEQWIATIVGEPALNAKPGTLQGRAVAHLKHRMAEIRAALTEDQNGYTPLLTVTEEGDFDLTAWATGFIEAIAPDLETWAYVLAHKPEGGLLGLLGSHAVGTMGEAVKTRISQDADRDVLLAASERSWEFIPQLVKALYDKKLELAAPPGWSTTPAS</sequence>
<comment type="caution">
    <text evidence="1">The sequence shown here is derived from an EMBL/GenBank/DDBJ whole genome shotgun (WGS) entry which is preliminary data.</text>
</comment>
<keyword evidence="2" id="KW-1185">Reference proteome</keyword>
<evidence type="ECO:0000313" key="1">
    <source>
        <dbReference type="EMBL" id="MBB4859194.1"/>
    </source>
</evidence>
<protein>
    <submittedName>
        <fullName evidence="1">YecA family protein</fullName>
    </submittedName>
</protein>
<reference evidence="1 2" key="1">
    <citation type="submission" date="2020-08" db="EMBL/GenBank/DDBJ databases">
        <title>Functional genomics of gut bacteria from endangered species of beetles.</title>
        <authorList>
            <person name="Carlos-Shanley C."/>
        </authorList>
    </citation>
    <scope>NUCLEOTIDE SEQUENCE [LARGE SCALE GENOMIC DNA]</scope>
    <source>
        <strain evidence="1 2">S00245</strain>
    </source>
</reference>
<dbReference type="InterPro" id="IPR011978">
    <property type="entry name" value="YgfB-like"/>
</dbReference>
<name>A0A7W7KBH2_9SPHN</name>
<dbReference type="SUPFAM" id="SSF101327">
    <property type="entry name" value="YgfB-like"/>
    <property type="match status" value="1"/>
</dbReference>
<accession>A0A7W7KBH2</accession>
<dbReference type="RefSeq" id="WP_184245604.1">
    <property type="nucleotide sequence ID" value="NZ_JACHLR010000010.1"/>
</dbReference>
<organism evidence="1 2">
    <name type="scientific">Novosphingobium chloroacetimidivorans</name>
    <dbReference type="NCBI Taxonomy" id="1428314"/>
    <lineage>
        <taxon>Bacteria</taxon>
        <taxon>Pseudomonadati</taxon>
        <taxon>Pseudomonadota</taxon>
        <taxon>Alphaproteobacteria</taxon>
        <taxon>Sphingomonadales</taxon>
        <taxon>Sphingomonadaceae</taxon>
        <taxon>Novosphingobium</taxon>
    </lineage>
</organism>
<dbReference type="AlphaFoldDB" id="A0A7W7KBH2"/>
<dbReference type="NCBIfam" id="TIGR02292">
    <property type="entry name" value="ygfB_yecA"/>
    <property type="match status" value="1"/>
</dbReference>
<dbReference type="Pfam" id="PF03695">
    <property type="entry name" value="UPF0149"/>
    <property type="match status" value="1"/>
</dbReference>